<protein>
    <submittedName>
        <fullName evidence="1">Uncharacterized protein</fullName>
    </submittedName>
</protein>
<organism evidence="1 2">
    <name type="scientific">Dispira parvispora</name>
    <dbReference type="NCBI Taxonomy" id="1520584"/>
    <lineage>
        <taxon>Eukaryota</taxon>
        <taxon>Fungi</taxon>
        <taxon>Fungi incertae sedis</taxon>
        <taxon>Zoopagomycota</taxon>
        <taxon>Kickxellomycotina</taxon>
        <taxon>Dimargaritomycetes</taxon>
        <taxon>Dimargaritales</taxon>
        <taxon>Dimargaritaceae</taxon>
        <taxon>Dispira</taxon>
    </lineage>
</organism>
<evidence type="ECO:0000313" key="1">
    <source>
        <dbReference type="EMBL" id="KAJ1952428.1"/>
    </source>
</evidence>
<evidence type="ECO:0000313" key="2">
    <source>
        <dbReference type="Proteomes" id="UP001150925"/>
    </source>
</evidence>
<reference evidence="1" key="1">
    <citation type="submission" date="2022-07" db="EMBL/GenBank/DDBJ databases">
        <title>Phylogenomic reconstructions and comparative analyses of Kickxellomycotina fungi.</title>
        <authorList>
            <person name="Reynolds N.K."/>
            <person name="Stajich J.E."/>
            <person name="Barry K."/>
            <person name="Grigoriev I.V."/>
            <person name="Crous P."/>
            <person name="Smith M.E."/>
        </authorList>
    </citation>
    <scope>NUCLEOTIDE SEQUENCE</scope>
    <source>
        <strain evidence="1">RSA 1196</strain>
    </source>
</reference>
<gene>
    <name evidence="1" type="ORF">IWQ62_006226</name>
</gene>
<dbReference type="Proteomes" id="UP001150925">
    <property type="component" value="Unassembled WGS sequence"/>
</dbReference>
<feature type="non-terminal residue" evidence="1">
    <location>
        <position position="169"/>
    </location>
</feature>
<keyword evidence="2" id="KW-1185">Reference proteome</keyword>
<sequence length="169" mass="17917">MDPPLDSLEGTDLFNMDLSFDQSTLDTAFDNQFGDSLLNQTFNDIPAVSSVNSQTSAPVSAPGPPTLESEWPFGDSTFDTNSLLDFSGTEDLMASFMNNTDTGNAATQNLPISQGNRMLPVSQPTTAAQHHMASPVGMRETMTASSLGMGSLPPNTGMNMATLQMLSAQ</sequence>
<dbReference type="EMBL" id="JANBPY010003202">
    <property type="protein sequence ID" value="KAJ1952428.1"/>
    <property type="molecule type" value="Genomic_DNA"/>
</dbReference>
<proteinExistence type="predicted"/>
<comment type="caution">
    <text evidence="1">The sequence shown here is derived from an EMBL/GenBank/DDBJ whole genome shotgun (WGS) entry which is preliminary data.</text>
</comment>
<name>A0A9W8E4I3_9FUNG</name>
<dbReference type="AlphaFoldDB" id="A0A9W8E4I3"/>
<accession>A0A9W8E4I3</accession>